<sequence>MNLKNYFMVAAIGLGAMSCQTSDSDVELDTNLGKSSTPRSMQKTEAVHLNLNRKPATKGESSPMDFMVVINQALQSQGISVQLSVIESYGSDGTGNTVYFNDRGNKQLAADFVPFDPNRGGFSDIAYARDGTEGFTSSGLSQIDTDGAILNAMNTWNNVSCSSGLVLTNLGASPFDLGYVQAIVSGGASGSFFFTDIMHSGFNTEVTDAVFGPGSNVLGVTFTFIWGDYDENGDFIPSDIDNNRKNDVAFRDIYYNDAYPWSVDGSGIDVETVVLHESGHGLSQAHFGKLFQGEKNEKFHFAPRALMNAGYTGIQRTIGESDNAGHCSNWAQWPNN</sequence>
<organism evidence="1 2">
    <name type="scientific">Lutimonas vermicola</name>
    <dbReference type="NCBI Taxonomy" id="414288"/>
    <lineage>
        <taxon>Bacteria</taxon>
        <taxon>Pseudomonadati</taxon>
        <taxon>Bacteroidota</taxon>
        <taxon>Flavobacteriia</taxon>
        <taxon>Flavobacteriales</taxon>
        <taxon>Flavobacteriaceae</taxon>
        <taxon>Lutimonas</taxon>
    </lineage>
</organism>
<proteinExistence type="predicted"/>
<reference evidence="1 2" key="1">
    <citation type="submission" date="2024-04" db="EMBL/GenBank/DDBJ databases">
        <title>whole genome sequencing of Lutimonas vermicola strain IMCC1616.</title>
        <authorList>
            <person name="Bae S.S."/>
        </authorList>
    </citation>
    <scope>NUCLEOTIDE SEQUENCE [LARGE SCALE GENOMIC DNA]</scope>
    <source>
        <strain evidence="1 2">IMCC1616</strain>
    </source>
</reference>
<dbReference type="PROSITE" id="PS51257">
    <property type="entry name" value="PROKAR_LIPOPROTEIN"/>
    <property type="match status" value="1"/>
</dbReference>
<dbReference type="Proteomes" id="UP001474120">
    <property type="component" value="Unassembled WGS sequence"/>
</dbReference>
<dbReference type="InterPro" id="IPR024079">
    <property type="entry name" value="MetalloPept_cat_dom_sf"/>
</dbReference>
<dbReference type="EMBL" id="JBCDNA010000002">
    <property type="protein sequence ID" value="MEL4456495.1"/>
    <property type="molecule type" value="Genomic_DNA"/>
</dbReference>
<name>A0ABU9L3Y1_9FLAO</name>
<dbReference type="RefSeq" id="WP_342160641.1">
    <property type="nucleotide sequence ID" value="NZ_JBCDNA010000002.1"/>
</dbReference>
<dbReference type="SUPFAM" id="SSF55486">
    <property type="entry name" value="Metalloproteases ('zincins'), catalytic domain"/>
    <property type="match status" value="1"/>
</dbReference>
<keyword evidence="2" id="KW-1185">Reference proteome</keyword>
<comment type="caution">
    <text evidence="1">The sequence shown here is derived from an EMBL/GenBank/DDBJ whole genome shotgun (WGS) entry which is preliminary data.</text>
</comment>
<gene>
    <name evidence="1" type="ORF">AABB81_11350</name>
</gene>
<dbReference type="Gene3D" id="3.40.390.10">
    <property type="entry name" value="Collagenase (Catalytic Domain)"/>
    <property type="match status" value="1"/>
</dbReference>
<evidence type="ECO:0000313" key="1">
    <source>
        <dbReference type="EMBL" id="MEL4456495.1"/>
    </source>
</evidence>
<accession>A0ABU9L3Y1</accession>
<evidence type="ECO:0000313" key="2">
    <source>
        <dbReference type="Proteomes" id="UP001474120"/>
    </source>
</evidence>
<protein>
    <recommendedName>
        <fullName evidence="3">Peptidase M10 metallopeptidase domain-containing protein</fullName>
    </recommendedName>
</protein>
<evidence type="ECO:0008006" key="3">
    <source>
        <dbReference type="Google" id="ProtNLM"/>
    </source>
</evidence>